<keyword evidence="1 2" id="KW-0238">DNA-binding</keyword>
<dbReference type="Pfam" id="PF00440">
    <property type="entry name" value="TetR_N"/>
    <property type="match status" value="1"/>
</dbReference>
<dbReference type="InterPro" id="IPR009057">
    <property type="entry name" value="Homeodomain-like_sf"/>
</dbReference>
<dbReference type="EMBL" id="QEKQ01000005">
    <property type="protein sequence ID" value="PVY76369.1"/>
    <property type="molecule type" value="Genomic_DNA"/>
</dbReference>
<evidence type="ECO:0000313" key="6">
    <source>
        <dbReference type="Proteomes" id="UP000218332"/>
    </source>
</evidence>
<comment type="caution">
    <text evidence="4">The sequence shown here is derived from an EMBL/GenBank/DDBJ whole genome shotgun (WGS) entry which is preliminary data.</text>
</comment>
<dbReference type="Proteomes" id="UP000245887">
    <property type="component" value="Unassembled WGS sequence"/>
</dbReference>
<evidence type="ECO:0000256" key="1">
    <source>
        <dbReference type="ARBA" id="ARBA00023125"/>
    </source>
</evidence>
<dbReference type="SUPFAM" id="SSF46689">
    <property type="entry name" value="Homeodomain-like"/>
    <property type="match status" value="1"/>
</dbReference>
<dbReference type="Proteomes" id="UP000218332">
    <property type="component" value="Unassembled WGS sequence"/>
</dbReference>
<reference evidence="5 7" key="2">
    <citation type="submission" date="2018-04" db="EMBL/GenBank/DDBJ databases">
        <title>Genomic Encyclopedia of Type Strains, Phase IV (KMG-IV): sequencing the most valuable type-strain genomes for metagenomic binning, comparative biology and taxonomic classification.</title>
        <authorList>
            <person name="Goeker M."/>
        </authorList>
    </citation>
    <scope>NUCLEOTIDE SEQUENCE [LARGE SCALE GENOMIC DNA]</scope>
    <source>
        <strain evidence="5 7">DSM 28688</strain>
    </source>
</reference>
<dbReference type="PROSITE" id="PS50977">
    <property type="entry name" value="HTH_TETR_2"/>
    <property type="match status" value="1"/>
</dbReference>
<sequence length="223" mass="26399">MKTREKIILTSLELFNEQGERNVTTNHIAAHLGISPGNLYYHFRNKSDIIYDIFQEYEKLVDYYLDIPTDRPLTVDDMMGYLESVFDGLWSYRFFHRDLEFLLDNDQRLREDYRKFTYRCLDAIRRIFDGLRDGGVFHDQSEELKEAMALNVWLVITHWMAFLKSAQPSDSGSDSIRPEQLKEGIYQVLTLEMPYLREPYRDQVMALRAQYRPSVMAKKAVNG</sequence>
<dbReference type="PANTHER" id="PTHR43479:SF12">
    <property type="entry name" value="TRANSCRIPTIONAL REGULATORY PROTEIN"/>
    <property type="match status" value="1"/>
</dbReference>
<dbReference type="RefSeq" id="WP_095611287.1">
    <property type="nucleotide sequence ID" value="NZ_NMPM01000051.1"/>
</dbReference>
<dbReference type="EMBL" id="NMPM01000051">
    <property type="protein sequence ID" value="PAV25660.1"/>
    <property type="molecule type" value="Genomic_DNA"/>
</dbReference>
<feature type="DNA-binding region" description="H-T-H motif" evidence="2">
    <location>
        <begin position="24"/>
        <end position="43"/>
    </location>
</feature>
<proteinExistence type="predicted"/>
<dbReference type="Pfam" id="PF13972">
    <property type="entry name" value="TetR"/>
    <property type="match status" value="1"/>
</dbReference>
<dbReference type="OrthoDB" id="8770705at2"/>
<dbReference type="GO" id="GO:0003677">
    <property type="term" value="F:DNA binding"/>
    <property type="evidence" value="ECO:0007669"/>
    <property type="project" value="UniProtKB-UniRule"/>
</dbReference>
<feature type="domain" description="HTH tetR-type" evidence="3">
    <location>
        <begin position="1"/>
        <end position="61"/>
    </location>
</feature>
<dbReference type="AlphaFoldDB" id="A0A2A2I3H3"/>
<gene>
    <name evidence="5" type="ORF">C8D92_105122</name>
    <name evidence="4" type="ORF">CF392_09840</name>
</gene>
<dbReference type="InterPro" id="IPR001647">
    <property type="entry name" value="HTH_TetR"/>
</dbReference>
<organism evidence="4 6">
    <name type="scientific">Tamilnaduibacter salinus</name>
    <dbReference type="NCBI Taxonomy" id="1484056"/>
    <lineage>
        <taxon>Bacteria</taxon>
        <taxon>Pseudomonadati</taxon>
        <taxon>Pseudomonadota</taxon>
        <taxon>Gammaproteobacteria</taxon>
        <taxon>Pseudomonadales</taxon>
        <taxon>Marinobacteraceae</taxon>
        <taxon>Tamilnaduibacter</taxon>
    </lineage>
</organism>
<accession>A0A2A2I3H3</accession>
<dbReference type="PANTHER" id="PTHR43479">
    <property type="entry name" value="ACREF/ENVCD OPERON REPRESSOR-RELATED"/>
    <property type="match status" value="1"/>
</dbReference>
<dbReference type="PRINTS" id="PR00455">
    <property type="entry name" value="HTHTETR"/>
</dbReference>
<evidence type="ECO:0000259" key="3">
    <source>
        <dbReference type="PROSITE" id="PS50977"/>
    </source>
</evidence>
<reference evidence="4 6" key="1">
    <citation type="submission" date="2017-07" db="EMBL/GenBank/DDBJ databases">
        <title>Tamlnaduibacter salinus (Mi-7) genome sequencing.</title>
        <authorList>
            <person name="Verma A."/>
            <person name="Krishnamurthi S."/>
        </authorList>
    </citation>
    <scope>NUCLEOTIDE SEQUENCE [LARGE SCALE GENOMIC DNA]</scope>
    <source>
        <strain evidence="4 6">Mi-7</strain>
    </source>
</reference>
<protein>
    <submittedName>
        <fullName evidence="4">TetR family transcriptional regulator</fullName>
    </submittedName>
</protein>
<evidence type="ECO:0000313" key="5">
    <source>
        <dbReference type="EMBL" id="PVY76369.1"/>
    </source>
</evidence>
<dbReference type="InterPro" id="IPR050624">
    <property type="entry name" value="HTH-type_Tx_Regulator"/>
</dbReference>
<evidence type="ECO:0000256" key="2">
    <source>
        <dbReference type="PROSITE-ProRule" id="PRU00335"/>
    </source>
</evidence>
<dbReference type="Gene3D" id="1.10.357.10">
    <property type="entry name" value="Tetracycline Repressor, domain 2"/>
    <property type="match status" value="1"/>
</dbReference>
<name>A0A2A2I3H3_9GAMM</name>
<dbReference type="InterPro" id="IPR025722">
    <property type="entry name" value="TetR"/>
</dbReference>
<keyword evidence="6" id="KW-1185">Reference proteome</keyword>
<evidence type="ECO:0000313" key="4">
    <source>
        <dbReference type="EMBL" id="PAV25660.1"/>
    </source>
</evidence>
<evidence type="ECO:0000313" key="7">
    <source>
        <dbReference type="Proteomes" id="UP000245887"/>
    </source>
</evidence>